<dbReference type="InterPro" id="IPR036866">
    <property type="entry name" value="RibonucZ/Hydroxyglut_hydro"/>
</dbReference>
<dbReference type="AlphaFoldDB" id="A0AAQ3T763"/>
<evidence type="ECO:0000313" key="10">
    <source>
        <dbReference type="Proteomes" id="UP001341281"/>
    </source>
</evidence>
<dbReference type="Pfam" id="PF13041">
    <property type="entry name" value="PPR_2"/>
    <property type="match status" value="2"/>
</dbReference>
<dbReference type="GO" id="GO:0032039">
    <property type="term" value="C:integrator complex"/>
    <property type="evidence" value="ECO:0007669"/>
    <property type="project" value="InterPro"/>
</dbReference>
<accession>A0AAQ3T763</accession>
<dbReference type="InterPro" id="IPR027074">
    <property type="entry name" value="Integrator_9su"/>
</dbReference>
<evidence type="ECO:0000256" key="6">
    <source>
        <dbReference type="ARBA" id="ARBA00023242"/>
    </source>
</evidence>
<reference evidence="9 10" key="1">
    <citation type="submission" date="2024-02" db="EMBL/GenBank/DDBJ databases">
        <title>High-quality chromosome-scale genome assembly of Pensacola bahiagrass (Paspalum notatum Flugge var. saurae).</title>
        <authorList>
            <person name="Vega J.M."/>
            <person name="Podio M."/>
            <person name="Orjuela J."/>
            <person name="Siena L.A."/>
            <person name="Pessino S.C."/>
            <person name="Combes M.C."/>
            <person name="Mariac C."/>
            <person name="Albertini E."/>
            <person name="Pupilli F."/>
            <person name="Ortiz J.P.A."/>
            <person name="Leblanc O."/>
        </authorList>
    </citation>
    <scope>NUCLEOTIDE SEQUENCE [LARGE SCALE GENOMIC DNA]</scope>
    <source>
        <strain evidence="9">R1</strain>
        <tissue evidence="9">Leaf</tissue>
    </source>
</reference>
<evidence type="ECO:0000256" key="7">
    <source>
        <dbReference type="PROSITE-ProRule" id="PRU00708"/>
    </source>
</evidence>
<dbReference type="EMBL" id="CP144748">
    <property type="protein sequence ID" value="WVZ67741.1"/>
    <property type="molecule type" value="Genomic_DNA"/>
</dbReference>
<dbReference type="Gene3D" id="3.40.50.10890">
    <property type="match status" value="1"/>
</dbReference>
<dbReference type="Gene3D" id="3.60.15.10">
    <property type="entry name" value="Ribonuclease Z/Hydroxyacylglutathione hydrolase-like"/>
    <property type="match status" value="1"/>
</dbReference>
<name>A0AAQ3T763_PASNO</name>
<sequence length="1167" mass="128301">MKLTCLSTSGGGSSYHSPASHLLELEGIRFLLDCPIDLSSLAAFAPVPLAGDAGGLIRAVPRYWSPAAAAAAKAGGVDAVLVSSATGMLGLPFLAGLPGFANTKVYVTEVAARIGKLMMVELVEMHREFVRYYGPDMDGPPKWKEGEKFNELLSALQKAVIEDDGNYSTSLMPLYSPGNVEECMQKLQLVRYGEEVCFNGIFVLKASSSGLELGNSTWTIKGPRASITYLPSTVFVSAHALDFDYNSLKENDVILFSDFSSLNDMDKDNEKLDEHAMGETNSSLCLNSVIREDGADAYEKIAFLCNNDDITEEIERISFICSCIIDAIKSGGSVLIPIGRLGAILLILELISEMLHSSNMKVPIFMISETAEETIALVNTLPEWLCKSRQEKLFSGEVLFGHVELLKEGKLFMSPHLHSKGLLAAWKEPCIVLCPHWSLRLGPVVHLLRRWRADKRCLLVLEQGNDAELNLKPFMPLAAQVLECSFLSGVRVAKIDPLLGVLKPKFVLLPEGLRLRCSVKEGPWSFLYYSKGKTIEVPHVREDFEVHLAVDDTRGLQPRKLNETTAVARLRAKLLVTSGQYELASAENQSFRSKQHLLHWSAVDPGRLLSALQEKGMPISFIVLAYRLPTTTLDLDGLISGIPTFPLHQRRPSPVPHHRRPMAASRRLARKLPSLISRHQRLISPETEPLELNEPPTSSATIRLDPSLPVLPLAVSHLSPPSPLPALPSAHASSPASLLRLLRRARHHPRLAPLDLHILLAAADASSAFRPDHGLTSLLAARLAASRRLPSLRRLLELVLSRPCPCADDSIFACPELLPTFRKAIVAFAASGDITAASQALASLRRVADSPLPAEFYNIILHALCRLHRHDDAILFYGEMTSVYRVAPDAYTFNILINSSCRAEGVDAAMRWFGEMQRRNCAPTGVSFNTLMRGFIREGRHKEGIKVAHEMLELGVGLSVVSMEILIGGLCRGSDVLKAAEVFVEYFGDGVVPEGFDCFELVETLCRVGKMDKAVQVVDMILERNTKCCLSVPAGATVLDFLMKAGKLDEVYRLMWRMIDQGIVPDTISCNCVFEALCEAGRTADANQLRVLAKEKGFEADGETYRVLVQGFGRQGSRKEGKAVLDEMLDSGFIPNIASYNRLLDGLHKGRSLRLQESFSRDVKAPV</sequence>
<dbReference type="PROSITE" id="PS51375">
    <property type="entry name" value="PPR"/>
    <property type="match status" value="5"/>
</dbReference>
<dbReference type="NCBIfam" id="TIGR00756">
    <property type="entry name" value="PPR"/>
    <property type="match status" value="4"/>
</dbReference>
<dbReference type="InterPro" id="IPR002885">
    <property type="entry name" value="PPR_rpt"/>
</dbReference>
<keyword evidence="4" id="KW-0677">Repeat</keyword>
<dbReference type="SMART" id="SM01027">
    <property type="entry name" value="Beta-Casp"/>
    <property type="match status" value="1"/>
</dbReference>
<proteinExistence type="predicted"/>
<feature type="repeat" description="PPR" evidence="7">
    <location>
        <begin position="1101"/>
        <end position="1135"/>
    </location>
</feature>
<organism evidence="9 10">
    <name type="scientific">Paspalum notatum var. saurae</name>
    <dbReference type="NCBI Taxonomy" id="547442"/>
    <lineage>
        <taxon>Eukaryota</taxon>
        <taxon>Viridiplantae</taxon>
        <taxon>Streptophyta</taxon>
        <taxon>Embryophyta</taxon>
        <taxon>Tracheophyta</taxon>
        <taxon>Spermatophyta</taxon>
        <taxon>Magnoliopsida</taxon>
        <taxon>Liliopsida</taxon>
        <taxon>Poales</taxon>
        <taxon>Poaceae</taxon>
        <taxon>PACMAD clade</taxon>
        <taxon>Panicoideae</taxon>
        <taxon>Andropogonodae</taxon>
        <taxon>Paspaleae</taxon>
        <taxon>Paspalinae</taxon>
        <taxon>Paspalum</taxon>
    </lineage>
</organism>
<evidence type="ECO:0000256" key="1">
    <source>
        <dbReference type="ARBA" id="ARBA00004123"/>
    </source>
</evidence>
<dbReference type="Proteomes" id="UP001341281">
    <property type="component" value="Chromosome 04"/>
</dbReference>
<gene>
    <name evidence="9" type="ORF">U9M48_016784</name>
</gene>
<feature type="repeat" description="PPR" evidence="7">
    <location>
        <begin position="889"/>
        <end position="923"/>
    </location>
</feature>
<evidence type="ECO:0000259" key="8">
    <source>
        <dbReference type="SMART" id="SM01027"/>
    </source>
</evidence>
<dbReference type="Pfam" id="PF10996">
    <property type="entry name" value="Beta-Casp"/>
    <property type="match status" value="1"/>
</dbReference>
<dbReference type="InterPro" id="IPR022712">
    <property type="entry name" value="Beta_Casp"/>
</dbReference>
<dbReference type="GO" id="GO:0005737">
    <property type="term" value="C:cytoplasm"/>
    <property type="evidence" value="ECO:0007669"/>
    <property type="project" value="UniProtKB-SubCell"/>
</dbReference>
<dbReference type="Pfam" id="PF13812">
    <property type="entry name" value="PPR_3"/>
    <property type="match status" value="1"/>
</dbReference>
<keyword evidence="6" id="KW-0539">Nucleus</keyword>
<evidence type="ECO:0000313" key="9">
    <source>
        <dbReference type="EMBL" id="WVZ67741.1"/>
    </source>
</evidence>
<keyword evidence="10" id="KW-1185">Reference proteome</keyword>
<comment type="subcellular location">
    <subcellularLocation>
        <location evidence="2">Cytoplasm</location>
    </subcellularLocation>
    <subcellularLocation>
        <location evidence="1">Nucleus</location>
    </subcellularLocation>
</comment>
<dbReference type="Gene3D" id="1.25.40.10">
    <property type="entry name" value="Tetratricopeptide repeat domain"/>
    <property type="match status" value="2"/>
</dbReference>
<evidence type="ECO:0000256" key="2">
    <source>
        <dbReference type="ARBA" id="ARBA00004496"/>
    </source>
</evidence>
<keyword evidence="3" id="KW-0963">Cytoplasm</keyword>
<dbReference type="GO" id="GO:0034472">
    <property type="term" value="P:snRNA 3'-end processing"/>
    <property type="evidence" value="ECO:0007669"/>
    <property type="project" value="TreeGrafter"/>
</dbReference>
<feature type="repeat" description="PPR" evidence="7">
    <location>
        <begin position="1066"/>
        <end position="1100"/>
    </location>
</feature>
<feature type="repeat" description="PPR" evidence="7">
    <location>
        <begin position="1031"/>
        <end position="1065"/>
    </location>
</feature>
<keyword evidence="5" id="KW-0809">Transit peptide</keyword>
<dbReference type="PANTHER" id="PTHR46094:SF1">
    <property type="entry name" value="INTEGRATOR COMPLEX SUBUNIT 9"/>
    <property type="match status" value="1"/>
</dbReference>
<dbReference type="PANTHER" id="PTHR46094">
    <property type="entry name" value="INTEGRATOR COMPLEX SUBUNIT 9"/>
    <property type="match status" value="1"/>
</dbReference>
<evidence type="ECO:0000256" key="4">
    <source>
        <dbReference type="ARBA" id="ARBA00022737"/>
    </source>
</evidence>
<dbReference type="SUPFAM" id="SSF56281">
    <property type="entry name" value="Metallo-hydrolase/oxidoreductase"/>
    <property type="match status" value="1"/>
</dbReference>
<protein>
    <recommendedName>
        <fullName evidence="8">Beta-Casp domain-containing protein</fullName>
    </recommendedName>
</protein>
<evidence type="ECO:0000256" key="5">
    <source>
        <dbReference type="ARBA" id="ARBA00022946"/>
    </source>
</evidence>
<feature type="domain" description="Beta-Casp" evidence="8">
    <location>
        <begin position="344"/>
        <end position="469"/>
    </location>
</feature>
<dbReference type="InterPro" id="IPR011990">
    <property type="entry name" value="TPR-like_helical_dom_sf"/>
</dbReference>
<feature type="repeat" description="PPR" evidence="7">
    <location>
        <begin position="924"/>
        <end position="958"/>
    </location>
</feature>
<evidence type="ECO:0000256" key="3">
    <source>
        <dbReference type="ARBA" id="ARBA00022490"/>
    </source>
</evidence>